<sequence>MTVIRFPDRPKLATAEAQNRAFSGLSETKKEQAQVAEPLQRSRRTKYAGDNEAVRHFALMIADKLLRDPELNHAAPFMVDKIIRMLVIASHDL</sequence>
<evidence type="ECO:0000313" key="2">
    <source>
        <dbReference type="EMBL" id="KMV34934.1"/>
    </source>
</evidence>
<organism evidence="2 3">
    <name type="scientific">Franconibacter pulveris</name>
    <dbReference type="NCBI Taxonomy" id="435910"/>
    <lineage>
        <taxon>Bacteria</taxon>
        <taxon>Pseudomonadati</taxon>
        <taxon>Pseudomonadota</taxon>
        <taxon>Gammaproteobacteria</taxon>
        <taxon>Enterobacterales</taxon>
        <taxon>Enterobacteriaceae</taxon>
        <taxon>Franconibacter</taxon>
    </lineage>
</organism>
<dbReference type="RefSeq" id="WP_048887843.1">
    <property type="nucleotide sequence ID" value="NZ_LFEJ01000013.1"/>
</dbReference>
<protein>
    <submittedName>
        <fullName evidence="2">Uncharacterized protein</fullName>
    </submittedName>
</protein>
<evidence type="ECO:0000313" key="3">
    <source>
        <dbReference type="Proteomes" id="UP000037315"/>
    </source>
</evidence>
<evidence type="ECO:0000256" key="1">
    <source>
        <dbReference type="SAM" id="MobiDB-lite"/>
    </source>
</evidence>
<proteinExistence type="predicted"/>
<dbReference type="OrthoDB" id="9972083at2"/>
<accession>A0A0J8YBP8</accession>
<dbReference type="AlphaFoldDB" id="A0A0J8YBP8"/>
<keyword evidence="3" id="KW-1185">Reference proteome</keyword>
<dbReference type="EMBL" id="LFEJ01000013">
    <property type="protein sequence ID" value="KMV34934.1"/>
    <property type="molecule type" value="Genomic_DNA"/>
</dbReference>
<dbReference type="PATRIC" id="fig|1656095.3.peg.4477"/>
<name>A0A0J8YBP8_9ENTR</name>
<dbReference type="Proteomes" id="UP000037315">
    <property type="component" value="Unassembled WGS sequence"/>
</dbReference>
<comment type="caution">
    <text evidence="2">The sequence shown here is derived from an EMBL/GenBank/DDBJ whole genome shotgun (WGS) entry which is preliminary data.</text>
</comment>
<reference evidence="2 3" key="1">
    <citation type="submission" date="2015-06" db="EMBL/GenBank/DDBJ databases">
        <title>Genome sequencing of Cronobacter sp. strain DJ34 isolated from petroleum contaminated sludge of Duliajan Oil Fields, Assam, India.</title>
        <authorList>
            <person name="Pal S."/>
            <person name="Banerjee T.D."/>
            <person name="Roy A."/>
            <person name="Sar P."/>
            <person name="Kazy S.K."/>
        </authorList>
    </citation>
    <scope>NUCLEOTIDE SEQUENCE [LARGE SCALE GENOMIC DNA]</scope>
    <source>
        <strain evidence="2 3">DJ34</strain>
    </source>
</reference>
<gene>
    <name evidence="2" type="ORF">ACH50_09250</name>
</gene>
<feature type="region of interest" description="Disordered" evidence="1">
    <location>
        <begin position="23"/>
        <end position="47"/>
    </location>
</feature>